<evidence type="ECO:0000259" key="6">
    <source>
        <dbReference type="PROSITE" id="PS50950"/>
    </source>
</evidence>
<evidence type="ECO:0000313" key="7">
    <source>
        <dbReference type="EMBL" id="EFN89191.1"/>
    </source>
</evidence>
<reference evidence="7 8" key="1">
    <citation type="journal article" date="2010" name="Science">
        <title>Genomic comparison of the ants Camponotus floridanus and Harpegnathos saltator.</title>
        <authorList>
            <person name="Bonasio R."/>
            <person name="Zhang G."/>
            <person name="Ye C."/>
            <person name="Mutti N.S."/>
            <person name="Fang X."/>
            <person name="Qin N."/>
            <person name="Donahue G."/>
            <person name="Yang P."/>
            <person name="Li Q."/>
            <person name="Li C."/>
            <person name="Zhang P."/>
            <person name="Huang Z."/>
            <person name="Berger S.L."/>
            <person name="Reinberg D."/>
            <person name="Wang J."/>
            <person name="Liebig J."/>
        </authorList>
    </citation>
    <scope>NUCLEOTIDE SEQUENCE [LARGE SCALE GENOMIC DNA]</scope>
    <source>
        <strain evidence="7 8">R22 G/1</strain>
    </source>
</reference>
<feature type="non-terminal residue" evidence="7">
    <location>
        <position position="46"/>
    </location>
</feature>
<dbReference type="EMBL" id="GL445708">
    <property type="protein sequence ID" value="EFN89191.1"/>
    <property type="molecule type" value="Genomic_DNA"/>
</dbReference>
<organism evidence="8">
    <name type="scientific">Harpegnathos saltator</name>
    <name type="common">Jerdon's jumping ant</name>
    <dbReference type="NCBI Taxonomy" id="610380"/>
    <lineage>
        <taxon>Eukaryota</taxon>
        <taxon>Metazoa</taxon>
        <taxon>Ecdysozoa</taxon>
        <taxon>Arthropoda</taxon>
        <taxon>Hexapoda</taxon>
        <taxon>Insecta</taxon>
        <taxon>Pterygota</taxon>
        <taxon>Neoptera</taxon>
        <taxon>Endopterygota</taxon>
        <taxon>Hymenoptera</taxon>
        <taxon>Apocrita</taxon>
        <taxon>Aculeata</taxon>
        <taxon>Formicoidea</taxon>
        <taxon>Formicidae</taxon>
        <taxon>Ponerinae</taxon>
        <taxon>Ponerini</taxon>
        <taxon>Harpegnathos</taxon>
    </lineage>
</organism>
<evidence type="ECO:0000313" key="8">
    <source>
        <dbReference type="Proteomes" id="UP000008237"/>
    </source>
</evidence>
<sequence>WSEKCDRKIDVPLKKLYTNYKVCSDHFTSSMFLNDLKNRLQAHAIP</sequence>
<evidence type="ECO:0000256" key="2">
    <source>
        <dbReference type="ARBA" id="ARBA00022771"/>
    </source>
</evidence>
<evidence type="ECO:0000256" key="4">
    <source>
        <dbReference type="ARBA" id="ARBA00023125"/>
    </source>
</evidence>
<keyword evidence="3" id="KW-0862">Zinc</keyword>
<dbReference type="Pfam" id="PF05485">
    <property type="entry name" value="THAP"/>
    <property type="match status" value="1"/>
</dbReference>
<dbReference type="Proteomes" id="UP000008237">
    <property type="component" value="Unassembled WGS sequence"/>
</dbReference>
<keyword evidence="2 5" id="KW-0863">Zinc-finger</keyword>
<protein>
    <recommendedName>
        <fullName evidence="6">THAP-type domain-containing protein</fullName>
    </recommendedName>
</protein>
<proteinExistence type="predicted"/>
<keyword evidence="8" id="KW-1185">Reference proteome</keyword>
<evidence type="ECO:0000256" key="5">
    <source>
        <dbReference type="PROSITE-ProRule" id="PRU00309"/>
    </source>
</evidence>
<dbReference type="GO" id="GO:0003677">
    <property type="term" value="F:DNA binding"/>
    <property type="evidence" value="ECO:0007669"/>
    <property type="project" value="UniProtKB-UniRule"/>
</dbReference>
<dbReference type="PROSITE" id="PS50950">
    <property type="entry name" value="ZF_THAP"/>
    <property type="match status" value="1"/>
</dbReference>
<keyword evidence="4 5" id="KW-0238">DNA-binding</keyword>
<dbReference type="AlphaFoldDB" id="E2B539"/>
<evidence type="ECO:0000256" key="3">
    <source>
        <dbReference type="ARBA" id="ARBA00022833"/>
    </source>
</evidence>
<name>E2B539_HARSA</name>
<feature type="non-terminal residue" evidence="7">
    <location>
        <position position="1"/>
    </location>
</feature>
<dbReference type="InParanoid" id="E2B539"/>
<keyword evidence="1" id="KW-0479">Metal-binding</keyword>
<gene>
    <name evidence="7" type="ORF">EAI_00107</name>
</gene>
<evidence type="ECO:0000256" key="1">
    <source>
        <dbReference type="ARBA" id="ARBA00022723"/>
    </source>
</evidence>
<accession>E2B539</accession>
<dbReference type="InterPro" id="IPR006612">
    <property type="entry name" value="THAP_Znf"/>
</dbReference>
<feature type="domain" description="THAP-type" evidence="6">
    <location>
        <begin position="1"/>
        <end position="46"/>
    </location>
</feature>
<dbReference type="GO" id="GO:0008270">
    <property type="term" value="F:zinc ion binding"/>
    <property type="evidence" value="ECO:0007669"/>
    <property type="project" value="UniProtKB-KW"/>
</dbReference>